<feature type="transmembrane region" description="Helical" evidence="1">
    <location>
        <begin position="165"/>
        <end position="186"/>
    </location>
</feature>
<evidence type="ECO:0000313" key="2">
    <source>
        <dbReference type="EMBL" id="HIU95621.1"/>
    </source>
</evidence>
<keyword evidence="1" id="KW-0472">Membrane</keyword>
<keyword evidence="1" id="KW-0812">Transmembrane</keyword>
<evidence type="ECO:0000313" key="3">
    <source>
        <dbReference type="Proteomes" id="UP000824130"/>
    </source>
</evidence>
<dbReference type="EMBL" id="DVOB01000062">
    <property type="protein sequence ID" value="HIU95621.1"/>
    <property type="molecule type" value="Genomic_DNA"/>
</dbReference>
<accession>A0A9D1SUV9</accession>
<feature type="transmembrane region" description="Helical" evidence="1">
    <location>
        <begin position="133"/>
        <end position="153"/>
    </location>
</feature>
<dbReference type="Proteomes" id="UP000824130">
    <property type="component" value="Unassembled WGS sequence"/>
</dbReference>
<feature type="transmembrane region" description="Helical" evidence="1">
    <location>
        <begin position="34"/>
        <end position="59"/>
    </location>
</feature>
<feature type="transmembrane region" description="Helical" evidence="1">
    <location>
        <begin position="7"/>
        <end position="28"/>
    </location>
</feature>
<sequence>MYIRNNTLAVIFRVIFIIVCGAGIVMRLMGTGSIIGTVLGEFALVANAAALIYFAYLIIARPGYERGALRGAVTIYMVITFIVYYFMYFGTALSRPEQLSVAGYLLYFVAPLMALADYLLFCRKGEFTAYSPVVWAIIPVLFNIAVFIVNRLGFAMDTIPYFNLMGMNLIATLFIFLGISYLLFVIDNMMAGRRR</sequence>
<keyword evidence="1" id="KW-1133">Transmembrane helix</keyword>
<protein>
    <submittedName>
        <fullName evidence="2">Uncharacterized protein</fullName>
    </submittedName>
</protein>
<organism evidence="2 3">
    <name type="scientific">Candidatus Allocopromorpha excrementipullorum</name>
    <dbReference type="NCBI Taxonomy" id="2840743"/>
    <lineage>
        <taxon>Bacteria</taxon>
        <taxon>Bacillati</taxon>
        <taxon>Bacillota</taxon>
        <taxon>Clostridia</taxon>
        <taxon>Eubacteriales</taxon>
        <taxon>Eubacteriaceae</taxon>
        <taxon>Eubacteriaceae incertae sedis</taxon>
        <taxon>Candidatus Allocopromorpha</taxon>
    </lineage>
</organism>
<reference evidence="2" key="2">
    <citation type="journal article" date="2021" name="PeerJ">
        <title>Extensive microbial diversity within the chicken gut microbiome revealed by metagenomics and culture.</title>
        <authorList>
            <person name="Gilroy R."/>
            <person name="Ravi A."/>
            <person name="Getino M."/>
            <person name="Pursley I."/>
            <person name="Horton D.L."/>
            <person name="Alikhan N.F."/>
            <person name="Baker D."/>
            <person name="Gharbi K."/>
            <person name="Hall N."/>
            <person name="Watson M."/>
            <person name="Adriaenssens E.M."/>
            <person name="Foster-Nyarko E."/>
            <person name="Jarju S."/>
            <person name="Secka A."/>
            <person name="Antonio M."/>
            <person name="Oren A."/>
            <person name="Chaudhuri R.R."/>
            <person name="La Ragione R."/>
            <person name="Hildebrand F."/>
            <person name="Pallen M.J."/>
        </authorList>
    </citation>
    <scope>NUCLEOTIDE SEQUENCE</scope>
    <source>
        <strain evidence="2">ChiSjej4B22-8349</strain>
    </source>
</reference>
<comment type="caution">
    <text evidence="2">The sequence shown here is derived from an EMBL/GenBank/DDBJ whole genome shotgun (WGS) entry which is preliminary data.</text>
</comment>
<reference evidence="2" key="1">
    <citation type="submission" date="2020-10" db="EMBL/GenBank/DDBJ databases">
        <authorList>
            <person name="Gilroy R."/>
        </authorList>
    </citation>
    <scope>NUCLEOTIDE SEQUENCE</scope>
    <source>
        <strain evidence="2">ChiSjej4B22-8349</strain>
    </source>
</reference>
<proteinExistence type="predicted"/>
<evidence type="ECO:0000256" key="1">
    <source>
        <dbReference type="SAM" id="Phobius"/>
    </source>
</evidence>
<name>A0A9D1SUV9_9FIRM</name>
<feature type="transmembrane region" description="Helical" evidence="1">
    <location>
        <begin position="71"/>
        <end position="89"/>
    </location>
</feature>
<dbReference type="AlphaFoldDB" id="A0A9D1SUV9"/>
<feature type="transmembrane region" description="Helical" evidence="1">
    <location>
        <begin position="101"/>
        <end position="121"/>
    </location>
</feature>
<gene>
    <name evidence="2" type="ORF">IAD25_02790</name>
</gene>